<dbReference type="PROSITE" id="PS00061">
    <property type="entry name" value="ADH_SHORT"/>
    <property type="match status" value="1"/>
</dbReference>
<dbReference type="InterPro" id="IPR057326">
    <property type="entry name" value="KR_dom"/>
</dbReference>
<dbReference type="SUPFAM" id="SSF51735">
    <property type="entry name" value="NAD(P)-binding Rossmann-fold domains"/>
    <property type="match status" value="1"/>
</dbReference>
<dbReference type="InterPro" id="IPR036291">
    <property type="entry name" value="NAD(P)-bd_dom_sf"/>
</dbReference>
<reference evidence="6" key="1">
    <citation type="submission" date="2019-03" db="EMBL/GenBank/DDBJ databases">
        <title>Long read genome sequence of the mycoparasitic Pythium oligandrum ATCC 38472 isolated from sugarbeet rhizosphere.</title>
        <authorList>
            <person name="Gaulin E."/>
        </authorList>
    </citation>
    <scope>NUCLEOTIDE SEQUENCE</scope>
    <source>
        <strain evidence="6">ATCC 38472_TT</strain>
    </source>
</reference>
<evidence type="ECO:0000313" key="7">
    <source>
        <dbReference type="Proteomes" id="UP000794436"/>
    </source>
</evidence>
<dbReference type="SMART" id="SM00822">
    <property type="entry name" value="PKS_KR"/>
    <property type="match status" value="1"/>
</dbReference>
<dbReference type="PRINTS" id="PR00081">
    <property type="entry name" value="GDHRDH"/>
</dbReference>
<organism evidence="6 7">
    <name type="scientific">Pythium oligandrum</name>
    <name type="common">Mycoparasitic fungus</name>
    <dbReference type="NCBI Taxonomy" id="41045"/>
    <lineage>
        <taxon>Eukaryota</taxon>
        <taxon>Sar</taxon>
        <taxon>Stramenopiles</taxon>
        <taxon>Oomycota</taxon>
        <taxon>Peronosporomycetes</taxon>
        <taxon>Pythiales</taxon>
        <taxon>Pythiaceae</taxon>
        <taxon>Pythium</taxon>
    </lineage>
</organism>
<dbReference type="PANTHER" id="PTHR24322:SF736">
    <property type="entry name" value="RETINOL DEHYDROGENASE 10"/>
    <property type="match status" value="1"/>
</dbReference>
<evidence type="ECO:0000256" key="3">
    <source>
        <dbReference type="RuleBase" id="RU000363"/>
    </source>
</evidence>
<protein>
    <recommendedName>
        <fullName evidence="5">Ketoreductase domain-containing protein</fullName>
    </recommendedName>
</protein>
<keyword evidence="4" id="KW-0732">Signal</keyword>
<sequence>MLLLWVVALWAALTWALRSWMYRPFSLDDKVVVITGAGMGIGRRLAEKIYLTASNVTLVLLDINQDALEKTQRHLQELGKKSSTVRIYQCDVSDESAVERCIQQVIADVAPHPIAVLVNNAGIVSGKSIMELTPSQVRRTFGVNLFAHFWLVKSVLPSMKQSDDAMIVSIASVLGFTGGARLSDYVASKSAVIGFHDCLRLELLHDQLRHIRTLLVCPLGIRTGMFDGLFDSDHGLFNLQRIFAPMLTENEVVESIHGAMLRGEHQVVSCHPGWLGTFLAILAPITRVIPPVIRDQLSLAVGAVHGMDTFVGHGSKKKATE</sequence>
<dbReference type="PRINTS" id="PR00080">
    <property type="entry name" value="SDRFAMILY"/>
</dbReference>
<dbReference type="AlphaFoldDB" id="A0A8K1C3E8"/>
<feature type="signal peptide" evidence="4">
    <location>
        <begin position="1"/>
        <end position="16"/>
    </location>
</feature>
<evidence type="ECO:0000256" key="2">
    <source>
        <dbReference type="ARBA" id="ARBA00023002"/>
    </source>
</evidence>
<comment type="caution">
    <text evidence="6">The sequence shown here is derived from an EMBL/GenBank/DDBJ whole genome shotgun (WGS) entry which is preliminary data.</text>
</comment>
<keyword evidence="7" id="KW-1185">Reference proteome</keyword>
<dbReference type="Pfam" id="PF00106">
    <property type="entry name" value="adh_short"/>
    <property type="match status" value="1"/>
</dbReference>
<feature type="domain" description="Ketoreductase" evidence="5">
    <location>
        <begin position="30"/>
        <end position="222"/>
    </location>
</feature>
<feature type="chain" id="PRO_5035429567" description="Ketoreductase domain-containing protein" evidence="4">
    <location>
        <begin position="17"/>
        <end position="321"/>
    </location>
</feature>
<gene>
    <name evidence="6" type="ORF">Poli38472_010610</name>
</gene>
<dbReference type="OrthoDB" id="10253736at2759"/>
<comment type="similarity">
    <text evidence="1 3">Belongs to the short-chain dehydrogenases/reductases (SDR) family.</text>
</comment>
<name>A0A8K1C3E8_PYTOL</name>
<dbReference type="InterPro" id="IPR002347">
    <property type="entry name" value="SDR_fam"/>
</dbReference>
<dbReference type="Gene3D" id="3.40.50.720">
    <property type="entry name" value="NAD(P)-binding Rossmann-like Domain"/>
    <property type="match status" value="1"/>
</dbReference>
<dbReference type="InterPro" id="IPR020904">
    <property type="entry name" value="Sc_DH/Rdtase_CS"/>
</dbReference>
<evidence type="ECO:0000313" key="6">
    <source>
        <dbReference type="EMBL" id="TMW55728.1"/>
    </source>
</evidence>
<evidence type="ECO:0000256" key="1">
    <source>
        <dbReference type="ARBA" id="ARBA00006484"/>
    </source>
</evidence>
<dbReference type="GO" id="GO:0016616">
    <property type="term" value="F:oxidoreductase activity, acting on the CH-OH group of donors, NAD or NADP as acceptor"/>
    <property type="evidence" value="ECO:0007669"/>
    <property type="project" value="TreeGrafter"/>
</dbReference>
<accession>A0A8K1C3E8</accession>
<evidence type="ECO:0000256" key="4">
    <source>
        <dbReference type="SAM" id="SignalP"/>
    </source>
</evidence>
<dbReference type="PANTHER" id="PTHR24322">
    <property type="entry name" value="PKSB"/>
    <property type="match status" value="1"/>
</dbReference>
<dbReference type="Proteomes" id="UP000794436">
    <property type="component" value="Unassembled WGS sequence"/>
</dbReference>
<dbReference type="EMBL" id="SPLM01000147">
    <property type="protein sequence ID" value="TMW55728.1"/>
    <property type="molecule type" value="Genomic_DNA"/>
</dbReference>
<keyword evidence="2" id="KW-0560">Oxidoreductase</keyword>
<proteinExistence type="inferred from homology"/>
<evidence type="ECO:0000259" key="5">
    <source>
        <dbReference type="SMART" id="SM00822"/>
    </source>
</evidence>